<comment type="similarity">
    <text evidence="1 2">Belongs to the serpin family.</text>
</comment>
<dbReference type="InterPro" id="IPR000215">
    <property type="entry name" value="Serpin_fam"/>
</dbReference>
<dbReference type="Gene3D" id="3.30.497.10">
    <property type="entry name" value="Antithrombin, subunit I, domain 2"/>
    <property type="match status" value="2"/>
</dbReference>
<dbReference type="Pfam" id="PF00079">
    <property type="entry name" value="Serpin"/>
    <property type="match status" value="1"/>
</dbReference>
<dbReference type="AlphaFoldDB" id="A0A5J4WI77"/>
<dbReference type="PANTHER" id="PTHR11461:SF211">
    <property type="entry name" value="GH10112P-RELATED"/>
    <property type="match status" value="1"/>
</dbReference>
<reference evidence="4 5" key="1">
    <citation type="submission" date="2019-03" db="EMBL/GenBank/DDBJ databases">
        <title>Single cell metagenomics reveals metabolic interactions within the superorganism composed of flagellate Streblomastix strix and complex community of Bacteroidetes bacteria on its surface.</title>
        <authorList>
            <person name="Treitli S.C."/>
            <person name="Kolisko M."/>
            <person name="Husnik F."/>
            <person name="Keeling P."/>
            <person name="Hampl V."/>
        </authorList>
    </citation>
    <scope>NUCLEOTIDE SEQUENCE [LARGE SCALE GENOMIC DNA]</scope>
    <source>
        <strain evidence="4">ST1C</strain>
    </source>
</reference>
<evidence type="ECO:0000313" key="4">
    <source>
        <dbReference type="EMBL" id="KAA6394528.1"/>
    </source>
</evidence>
<dbReference type="GO" id="GO:0004867">
    <property type="term" value="F:serine-type endopeptidase inhibitor activity"/>
    <property type="evidence" value="ECO:0007669"/>
    <property type="project" value="InterPro"/>
</dbReference>
<evidence type="ECO:0000259" key="3">
    <source>
        <dbReference type="SMART" id="SM00093"/>
    </source>
</evidence>
<dbReference type="Proteomes" id="UP000324800">
    <property type="component" value="Unassembled WGS sequence"/>
</dbReference>
<dbReference type="SMART" id="SM00093">
    <property type="entry name" value="SERPIN"/>
    <property type="match status" value="1"/>
</dbReference>
<dbReference type="GO" id="GO:0005615">
    <property type="term" value="C:extracellular space"/>
    <property type="evidence" value="ECO:0007669"/>
    <property type="project" value="InterPro"/>
</dbReference>
<sequence length="330" mass="37312">MLVKNIVFSPYSIYTALIDAGSGADGQTLDEFRKVLHTYNDIRFNEEKDLLALAGYVAKGKKSRKSSKLYLESNSLWIDSQFNISKEYVNNVKYAVDIDVKELNLHSENARNIVNSYVEKKTKGLIKNILPSINPLVQMDKMMYTRLDDISVVSLPFNLEGIEMMIILPKDKTPEAYQQAAMKYLSAEELRKVEANGNYNIIVHLSLPKFETRFNTQLSEQLKQIGLVNAFTRNATFPKISKVPLKISNVIHEAGVKIDEDGAEAVAVSIFEMEDMGCVDCSQNEEEVDFTVDRPFLFAIYNTHSHMPIFAGMIKTVGDADIKVEMKDDL</sequence>
<dbReference type="InterPro" id="IPR023796">
    <property type="entry name" value="Serpin_dom"/>
</dbReference>
<feature type="domain" description="Serpin" evidence="3">
    <location>
        <begin position="1"/>
        <end position="315"/>
    </location>
</feature>
<evidence type="ECO:0000256" key="2">
    <source>
        <dbReference type="RuleBase" id="RU000411"/>
    </source>
</evidence>
<dbReference type="OrthoDB" id="671595at2759"/>
<dbReference type="CDD" id="cd00172">
    <property type="entry name" value="serpin"/>
    <property type="match status" value="1"/>
</dbReference>
<dbReference type="PANTHER" id="PTHR11461">
    <property type="entry name" value="SERINE PROTEASE INHIBITOR, SERPIN"/>
    <property type="match status" value="1"/>
</dbReference>
<organism evidence="4 5">
    <name type="scientific">Streblomastix strix</name>
    <dbReference type="NCBI Taxonomy" id="222440"/>
    <lineage>
        <taxon>Eukaryota</taxon>
        <taxon>Metamonada</taxon>
        <taxon>Preaxostyla</taxon>
        <taxon>Oxymonadida</taxon>
        <taxon>Streblomastigidae</taxon>
        <taxon>Streblomastix</taxon>
    </lineage>
</organism>
<evidence type="ECO:0000313" key="5">
    <source>
        <dbReference type="Proteomes" id="UP000324800"/>
    </source>
</evidence>
<evidence type="ECO:0000256" key="1">
    <source>
        <dbReference type="ARBA" id="ARBA00009500"/>
    </source>
</evidence>
<dbReference type="PROSITE" id="PS00284">
    <property type="entry name" value="SERPIN"/>
    <property type="match status" value="1"/>
</dbReference>
<dbReference type="EMBL" id="SNRW01001920">
    <property type="protein sequence ID" value="KAA6394528.1"/>
    <property type="molecule type" value="Genomic_DNA"/>
</dbReference>
<gene>
    <name evidence="4" type="ORF">EZS28_009944</name>
</gene>
<dbReference type="InterPro" id="IPR023795">
    <property type="entry name" value="Serpin_CS"/>
</dbReference>
<dbReference type="InterPro" id="IPR036186">
    <property type="entry name" value="Serpin_sf"/>
</dbReference>
<accession>A0A5J4WI77</accession>
<name>A0A5J4WI77_9EUKA</name>
<comment type="caution">
    <text evidence="4">The sequence shown here is derived from an EMBL/GenBank/DDBJ whole genome shotgun (WGS) entry which is preliminary data.</text>
</comment>
<proteinExistence type="inferred from homology"/>
<dbReference type="InterPro" id="IPR042178">
    <property type="entry name" value="Serpin_sf_1"/>
</dbReference>
<protein>
    <submittedName>
        <fullName evidence="4">Putative serpin family protein</fullName>
    </submittedName>
</protein>
<dbReference type="SUPFAM" id="SSF56574">
    <property type="entry name" value="Serpins"/>
    <property type="match status" value="1"/>
</dbReference>